<dbReference type="CDD" id="cd03801">
    <property type="entry name" value="GT4_PimA-like"/>
    <property type="match status" value="1"/>
</dbReference>
<gene>
    <name evidence="2" type="ORF">GCM10017653_27950</name>
</gene>
<evidence type="ECO:0000313" key="2">
    <source>
        <dbReference type="EMBL" id="GLK84725.1"/>
    </source>
</evidence>
<dbReference type="RefSeq" id="WP_213364587.1">
    <property type="nucleotide sequence ID" value="NZ_BSFM01000014.1"/>
</dbReference>
<reference evidence="2" key="1">
    <citation type="journal article" date="2014" name="Int. J. Syst. Evol. Microbiol.">
        <title>Complete genome sequence of Corynebacterium casei LMG S-19264T (=DSM 44701T), isolated from a smear-ripened cheese.</title>
        <authorList>
            <consortium name="US DOE Joint Genome Institute (JGI-PGF)"/>
            <person name="Walter F."/>
            <person name="Albersmeier A."/>
            <person name="Kalinowski J."/>
            <person name="Ruckert C."/>
        </authorList>
    </citation>
    <scope>NUCLEOTIDE SEQUENCE</scope>
    <source>
        <strain evidence="2">VKM B-2789</strain>
    </source>
</reference>
<dbReference type="Pfam" id="PF00535">
    <property type="entry name" value="Glycos_transf_2"/>
    <property type="match status" value="1"/>
</dbReference>
<comment type="caution">
    <text evidence="2">The sequence shown here is derived from an EMBL/GenBank/DDBJ whole genome shotgun (WGS) entry which is preliminary data.</text>
</comment>
<dbReference type="Pfam" id="PF13692">
    <property type="entry name" value="Glyco_trans_1_4"/>
    <property type="match status" value="2"/>
</dbReference>
<organism evidence="2 3">
    <name type="scientific">Ancylobacter defluvii</name>
    <dbReference type="NCBI Taxonomy" id="1282440"/>
    <lineage>
        <taxon>Bacteria</taxon>
        <taxon>Pseudomonadati</taxon>
        <taxon>Pseudomonadota</taxon>
        <taxon>Alphaproteobacteria</taxon>
        <taxon>Hyphomicrobiales</taxon>
        <taxon>Xanthobacteraceae</taxon>
        <taxon>Ancylobacter</taxon>
    </lineage>
</organism>
<feature type="domain" description="Glycosyltransferase 2-like" evidence="1">
    <location>
        <begin position="1088"/>
        <end position="1206"/>
    </location>
</feature>
<dbReference type="InterPro" id="IPR029044">
    <property type="entry name" value="Nucleotide-diphossugar_trans"/>
</dbReference>
<evidence type="ECO:0000313" key="3">
    <source>
        <dbReference type="Proteomes" id="UP001143330"/>
    </source>
</evidence>
<dbReference type="Proteomes" id="UP001143330">
    <property type="component" value="Unassembled WGS sequence"/>
</dbReference>
<sequence>MSTGRIILVPPASPGSKGDEGMVRGALELFRDHAVVIVNPSPECLWLDRLALSAEGASVSEAPGPIRDFGGQLRPDDVLFLLGADIIDGTCGLEPSFERLDLMAEALLHGLPVFASCSFRSRVASEILERLRLMPGVDFLLRDDHSLENFRRQTGLKGRYFPDISFFCSPLPSATTESVLAKIAASEGRHPIIGLNFAEHSFRSFFSEHTQENRLLFIASILEELSQAHPEALYVLFSNDERRWDNHPSDNDYQDLALDWITRNLGEGCAVKVDPEIGYSGNIIVLGAVDLLVTGRMHLSLAAFRARTVPLVMMAEGTGYSSIDKMRGAFEKHLGTTAAVVSDVGRLGEVSKTFLSERPQLQARLAEFALEQTSSNLRDVERLMTDIEGSRVLAEDDGAPLRAALVSALASVIRRSDELAKERTLSDSLRDRIDGLAAAAHDERLKATELAARLQVSEHALAELSGQLQERERIALNLQAGIEAREQALKARELKLTGQGEARHRQEIDDLRRQLAEAKFAGEATHRQAEQRSAAMTAAGDRLVRELRRAYSKPLRPLRKSLERAALRFLLLATPVLPERTASSLRRSLQSRKPARFQQDWLVACGHAVEPARQRTKAGSSLHALALRTLASLVAPVSASRAVRLRRSADKRDPRKIAEARRDAELLISLTAEAAEHGKAKAPVVDPLRAKRILVADYRLPRPDVSAGERATFGVIADLRAVGFEVVFCATDLTDTAPYRQNLEALGVTVITHASGYNSASDYVRAEGGKFGAFYLVRFDVAEALLPAARQVAPDALVVLHAPDLYFLREGRAAELSGDPAMRAKAEATRAREVAMMRAVDHVILVSPAEIPFLAEYVDRDRISVFPALYSPVDENPPGYAGRAHLFFLGGFKHPPNVDAVLWFVGKVWPRIRAAMPDVEFHIVGAEAPPEVVALASEPGVRHIGYVADLEPVLASYRLSVAPLLYGAGIKGKLGASLGAGVPSVCTTIAAEGMGIVDGLHALIRDEPEAFADAVVALYRDSALWSRLADNGRGLVRENFGELANRSSLLRVLDRARVLPLDLYVESCRAAEPVAFPSYDASTPIDVSIIVPAYNKWELTRPCLSSVLIAGRATGIRYEVILADDGSTDETVDAATLFPGLRVAKGERNQGFLLNCKTAAARASGRHLLFLNNDTVVLPGWLEPLLSEMDADPRIAIAGSKLIYPDGAIQETGAVLYSDGSAGNIGRGRERQTPLYSLSREVDYATGASMLVRGSFWRELGGFDERYVPAYCEDSDLAMTARAKGHRVVCVAPSQVIHFEHGSYAAESTAQPKQLAQRHGAMLVEKWHDTFLIDHLPAGTPPDVASAHAERQPPLAALERRRSGALNVLYFSPFPSHPDNHGNQATIQAFARKFQQMGHKVHFALLESHMYDARTLAMMHAAWDSLDILPNSCGLGSDGQPIPFDGWYEEGLGEHIRLLCSTHDIDVVFCSYVFQSRLLDYVPAHILKVIDTHDKMGDRYEMLRRNGQPLEFFSCSPEEEGAYLRRADLVVARRAEEAAYFNSMTGRETAIVIPHVEEARFLDRSFTRMAHVGMVASANRINLAIALQLLQAIERQLDGKPCPFTLHIAGQVRDMIQDLTPEEAALFARPWVKLHGFVPDIGTFYAAADVVVSPVTMGTGINVKTVQAMAYGMPLLTTKWGGKGIETGDPMHGHADLDELVASLLRLAKDPSPLAGLADTSRRRYQAFYDDSIAAMEGMFAAVKH</sequence>
<dbReference type="Gene3D" id="3.90.550.10">
    <property type="entry name" value="Spore Coat Polysaccharide Biosynthesis Protein SpsA, Chain A"/>
    <property type="match status" value="1"/>
</dbReference>
<keyword evidence="2" id="KW-0808">Transferase</keyword>
<dbReference type="SUPFAM" id="SSF53448">
    <property type="entry name" value="Nucleotide-diphospho-sugar transferases"/>
    <property type="match status" value="1"/>
</dbReference>
<evidence type="ECO:0000259" key="1">
    <source>
        <dbReference type="Pfam" id="PF00535"/>
    </source>
</evidence>
<dbReference type="GO" id="GO:0016740">
    <property type="term" value="F:transferase activity"/>
    <property type="evidence" value="ECO:0007669"/>
    <property type="project" value="UniProtKB-KW"/>
</dbReference>
<protein>
    <submittedName>
        <fullName evidence="2">Glycosyl transferase family 1</fullName>
    </submittedName>
</protein>
<dbReference type="PANTHER" id="PTHR43179:SF7">
    <property type="entry name" value="RHAMNOSYLTRANSFERASE WBBL"/>
    <property type="match status" value="1"/>
</dbReference>
<proteinExistence type="predicted"/>
<dbReference type="EMBL" id="BSFM01000014">
    <property type="protein sequence ID" value="GLK84725.1"/>
    <property type="molecule type" value="Genomic_DNA"/>
</dbReference>
<dbReference type="PANTHER" id="PTHR43179">
    <property type="entry name" value="RHAMNOSYLTRANSFERASE WBBL"/>
    <property type="match status" value="1"/>
</dbReference>
<name>A0A9W6JZ30_9HYPH</name>
<accession>A0A9W6JZ30</accession>
<reference evidence="2" key="2">
    <citation type="submission" date="2023-01" db="EMBL/GenBank/DDBJ databases">
        <authorList>
            <person name="Sun Q."/>
            <person name="Evtushenko L."/>
        </authorList>
    </citation>
    <scope>NUCLEOTIDE SEQUENCE</scope>
    <source>
        <strain evidence="2">VKM B-2789</strain>
    </source>
</reference>
<dbReference type="InterPro" id="IPR001173">
    <property type="entry name" value="Glyco_trans_2-like"/>
</dbReference>
<dbReference type="SUPFAM" id="SSF53756">
    <property type="entry name" value="UDP-Glycosyltransferase/glycogen phosphorylase"/>
    <property type="match status" value="2"/>
</dbReference>
<dbReference type="CDD" id="cd04186">
    <property type="entry name" value="GT_2_like_c"/>
    <property type="match status" value="1"/>
</dbReference>
<dbReference type="Gene3D" id="3.40.50.2000">
    <property type="entry name" value="Glycogen Phosphorylase B"/>
    <property type="match status" value="2"/>
</dbReference>
<keyword evidence="3" id="KW-1185">Reference proteome</keyword>